<feature type="transmembrane region" description="Helical" evidence="5">
    <location>
        <begin position="15"/>
        <end position="36"/>
    </location>
</feature>
<feature type="transmembrane region" description="Helical" evidence="5">
    <location>
        <begin position="153"/>
        <end position="175"/>
    </location>
</feature>
<feature type="transmembrane region" description="Helical" evidence="5">
    <location>
        <begin position="374"/>
        <end position="395"/>
    </location>
</feature>
<dbReference type="EMBL" id="VNIM01000003">
    <property type="protein sequence ID" value="TVV77274.1"/>
    <property type="molecule type" value="Genomic_DNA"/>
</dbReference>
<feature type="transmembrane region" description="Helical" evidence="5">
    <location>
        <begin position="187"/>
        <end position="207"/>
    </location>
</feature>
<proteinExistence type="predicted"/>
<comment type="caution">
    <text evidence="7">The sequence shown here is derived from an EMBL/GenBank/DDBJ whole genome shotgun (WGS) entry which is preliminary data.</text>
</comment>
<feature type="transmembrane region" description="Helical" evidence="5">
    <location>
        <begin position="110"/>
        <end position="132"/>
    </location>
</feature>
<dbReference type="InterPro" id="IPR020846">
    <property type="entry name" value="MFS_dom"/>
</dbReference>
<feature type="domain" description="Major facilitator superfamily (MFS) profile" evidence="6">
    <location>
        <begin position="18"/>
        <end position="435"/>
    </location>
</feature>
<sequence length="441" mass="47455">MTSSSSDEPAGGAQAWWMVAALFLMYAFSWLDRLILSMLVTPIKVDLLLTDVQVSMITSTSFAIFYALFGLPLGWAADRFSRRWIIFGGVLVWASATVACGFARSYEALLVGRVMVGAGEAALLPAAYSLISDAFARDRLTLATSVFQMAGKIGSAAAFGLGGMAIAFATARAGIDLPFHGPAQPWQMVLMMAGAPGFVLALLVFTFPEPARRGTSAGGVRAKAGKGAMRAFLRQNARLIGLMLLGTSCLSICGYSMTNWVPAFIERRYGLEPVQYGWWLSAMNLIAAGSLVVSGGIVDRLYRRGMDDAHLRFYSWLILGLSPVILFTFFAPNVWLFLACYGVVQFITVPFMVYVSSVMALLAPNALRAQMLAMFLFVFTILGLGAGPAIVAVLTDHVFRDEAKIGQSLAVVVIAGATIAFVSLRLSLRYLAPAVARNRIA</sequence>
<dbReference type="RefSeq" id="WP_145147473.1">
    <property type="nucleotide sequence ID" value="NZ_VNIM01000003.1"/>
</dbReference>
<dbReference type="AlphaFoldDB" id="A0A558RD50"/>
<accession>A0A558RD50</accession>
<dbReference type="PANTHER" id="PTHR23508">
    <property type="entry name" value="CARBOXYLIC ACID TRANSPORTER PROTEIN HOMOLOG"/>
    <property type="match status" value="1"/>
</dbReference>
<gene>
    <name evidence="7" type="ORF">FOY91_01705</name>
</gene>
<evidence type="ECO:0000256" key="3">
    <source>
        <dbReference type="ARBA" id="ARBA00022989"/>
    </source>
</evidence>
<protein>
    <submittedName>
        <fullName evidence="7">MFS transporter</fullName>
    </submittedName>
</protein>
<feature type="transmembrane region" description="Helical" evidence="5">
    <location>
        <begin position="407"/>
        <end position="428"/>
    </location>
</feature>
<name>A0A558RD50_9SPHN</name>
<dbReference type="PROSITE" id="PS50850">
    <property type="entry name" value="MFS"/>
    <property type="match status" value="1"/>
</dbReference>
<evidence type="ECO:0000259" key="6">
    <source>
        <dbReference type="PROSITE" id="PS50850"/>
    </source>
</evidence>
<feature type="transmembrane region" description="Helical" evidence="5">
    <location>
        <begin position="239"/>
        <end position="258"/>
    </location>
</feature>
<evidence type="ECO:0000313" key="7">
    <source>
        <dbReference type="EMBL" id="TVV77274.1"/>
    </source>
</evidence>
<evidence type="ECO:0000256" key="4">
    <source>
        <dbReference type="ARBA" id="ARBA00023136"/>
    </source>
</evidence>
<reference evidence="7 8" key="1">
    <citation type="submission" date="2019-07" db="EMBL/GenBank/DDBJ databases">
        <title>Sphingomonas solaris sp. nov., isolated from a solar panel from Boston, Massachusetts.</title>
        <authorList>
            <person name="Tanner K."/>
            <person name="Pascual J."/>
            <person name="Mancuso C."/>
            <person name="Pereto J."/>
            <person name="Khalil A."/>
            <person name="Vilanova C."/>
        </authorList>
    </citation>
    <scope>NUCLEOTIDE SEQUENCE [LARGE SCALE GENOMIC DNA]</scope>
    <source>
        <strain evidence="7 8">R4DWN</strain>
    </source>
</reference>
<comment type="subcellular location">
    <subcellularLocation>
        <location evidence="1">Membrane</location>
        <topology evidence="1">Multi-pass membrane protein</topology>
    </subcellularLocation>
</comment>
<dbReference type="GO" id="GO:0005886">
    <property type="term" value="C:plasma membrane"/>
    <property type="evidence" value="ECO:0007669"/>
    <property type="project" value="TreeGrafter"/>
</dbReference>
<dbReference type="InterPro" id="IPR036259">
    <property type="entry name" value="MFS_trans_sf"/>
</dbReference>
<feature type="transmembrane region" description="Helical" evidence="5">
    <location>
        <begin position="311"/>
        <end position="330"/>
    </location>
</feature>
<dbReference type="OrthoDB" id="7400989at2"/>
<keyword evidence="2 5" id="KW-0812">Transmembrane</keyword>
<dbReference type="Gene3D" id="1.20.1250.20">
    <property type="entry name" value="MFS general substrate transporter like domains"/>
    <property type="match status" value="2"/>
</dbReference>
<evidence type="ECO:0000313" key="8">
    <source>
        <dbReference type="Proteomes" id="UP000318681"/>
    </source>
</evidence>
<feature type="transmembrane region" description="Helical" evidence="5">
    <location>
        <begin position="56"/>
        <end position="77"/>
    </location>
</feature>
<keyword evidence="8" id="KW-1185">Reference proteome</keyword>
<keyword evidence="3 5" id="KW-1133">Transmembrane helix</keyword>
<dbReference type="InterPro" id="IPR011701">
    <property type="entry name" value="MFS"/>
</dbReference>
<feature type="transmembrane region" description="Helical" evidence="5">
    <location>
        <begin position="84"/>
        <end position="104"/>
    </location>
</feature>
<dbReference type="PANTHER" id="PTHR23508:SF10">
    <property type="entry name" value="CARBOXYLIC ACID TRANSPORTER PROTEIN HOMOLOG"/>
    <property type="match status" value="1"/>
</dbReference>
<dbReference type="GO" id="GO:0046943">
    <property type="term" value="F:carboxylic acid transmembrane transporter activity"/>
    <property type="evidence" value="ECO:0007669"/>
    <property type="project" value="TreeGrafter"/>
</dbReference>
<evidence type="ECO:0000256" key="5">
    <source>
        <dbReference type="SAM" id="Phobius"/>
    </source>
</evidence>
<dbReference type="SUPFAM" id="SSF103473">
    <property type="entry name" value="MFS general substrate transporter"/>
    <property type="match status" value="1"/>
</dbReference>
<evidence type="ECO:0000256" key="2">
    <source>
        <dbReference type="ARBA" id="ARBA00022692"/>
    </source>
</evidence>
<feature type="transmembrane region" description="Helical" evidence="5">
    <location>
        <begin position="336"/>
        <end position="362"/>
    </location>
</feature>
<dbReference type="Pfam" id="PF07690">
    <property type="entry name" value="MFS_1"/>
    <property type="match status" value="1"/>
</dbReference>
<dbReference type="Proteomes" id="UP000318681">
    <property type="component" value="Unassembled WGS sequence"/>
</dbReference>
<organism evidence="7 8">
    <name type="scientific">Alterirhizorhabdus solaris</name>
    <dbReference type="NCBI Taxonomy" id="2529389"/>
    <lineage>
        <taxon>Bacteria</taxon>
        <taxon>Pseudomonadati</taxon>
        <taxon>Pseudomonadota</taxon>
        <taxon>Alphaproteobacteria</taxon>
        <taxon>Sphingomonadales</taxon>
        <taxon>Rhizorhabdaceae</taxon>
        <taxon>Alterirhizorhabdus</taxon>
    </lineage>
</organism>
<keyword evidence="4 5" id="KW-0472">Membrane</keyword>
<evidence type="ECO:0000256" key="1">
    <source>
        <dbReference type="ARBA" id="ARBA00004141"/>
    </source>
</evidence>
<feature type="transmembrane region" description="Helical" evidence="5">
    <location>
        <begin position="278"/>
        <end position="299"/>
    </location>
</feature>